<dbReference type="Pfam" id="PF02685">
    <property type="entry name" value="Glucokinase"/>
    <property type="match status" value="1"/>
</dbReference>
<gene>
    <name evidence="4" type="primary">glk</name>
    <name evidence="4" type="ORF">NIT7321_01250</name>
</gene>
<dbReference type="Gene3D" id="3.30.420.40">
    <property type="match status" value="1"/>
</dbReference>
<evidence type="ECO:0000313" key="5">
    <source>
        <dbReference type="Proteomes" id="UP000043764"/>
    </source>
</evidence>
<evidence type="ECO:0000256" key="3">
    <source>
        <dbReference type="RuleBase" id="RU004046"/>
    </source>
</evidence>
<dbReference type="GO" id="GO:0006096">
    <property type="term" value="P:glycolytic process"/>
    <property type="evidence" value="ECO:0007669"/>
    <property type="project" value="InterPro"/>
</dbReference>
<name>A0A0H5DG12_9RHOB</name>
<dbReference type="PANTHER" id="PTHR47690">
    <property type="entry name" value="GLUCOKINASE"/>
    <property type="match status" value="1"/>
</dbReference>
<dbReference type="GO" id="GO:0004340">
    <property type="term" value="F:glucokinase activity"/>
    <property type="evidence" value="ECO:0007669"/>
    <property type="project" value="UniProtKB-EC"/>
</dbReference>
<dbReference type="RefSeq" id="WP_050672915.1">
    <property type="nucleotide sequence ID" value="NZ_CVRL01000013.1"/>
</dbReference>
<dbReference type="InterPro" id="IPR003836">
    <property type="entry name" value="Glucokinase"/>
</dbReference>
<dbReference type="STRING" id="481446.NIT7645_02601"/>
<organism evidence="4 5">
    <name type="scientific">Phaeobacter italicus</name>
    <dbReference type="NCBI Taxonomy" id="481446"/>
    <lineage>
        <taxon>Bacteria</taxon>
        <taxon>Pseudomonadati</taxon>
        <taxon>Pseudomonadota</taxon>
        <taxon>Alphaproteobacteria</taxon>
        <taxon>Rhodobacterales</taxon>
        <taxon>Roseobacteraceae</taxon>
        <taxon>Phaeobacter</taxon>
    </lineage>
</organism>
<evidence type="ECO:0000256" key="1">
    <source>
        <dbReference type="ARBA" id="ARBA00022679"/>
    </source>
</evidence>
<protein>
    <submittedName>
        <fullName evidence="4">Glucokinase</fullName>
        <ecNumber evidence="4">2.7.1.2</ecNumber>
    </submittedName>
</protein>
<dbReference type="GO" id="GO:0005536">
    <property type="term" value="F:D-glucose binding"/>
    <property type="evidence" value="ECO:0007669"/>
    <property type="project" value="InterPro"/>
</dbReference>
<dbReference type="InterPro" id="IPR043129">
    <property type="entry name" value="ATPase_NBD"/>
</dbReference>
<dbReference type="SUPFAM" id="SSF53067">
    <property type="entry name" value="Actin-like ATPase domain"/>
    <property type="match status" value="1"/>
</dbReference>
<keyword evidence="5" id="KW-1185">Reference proteome</keyword>
<dbReference type="Proteomes" id="UP000043764">
    <property type="component" value="Unassembled WGS sequence"/>
</dbReference>
<dbReference type="EMBL" id="CVRL01000013">
    <property type="protein sequence ID" value="CRL10405.1"/>
    <property type="molecule type" value="Genomic_DNA"/>
</dbReference>
<reference evidence="5" key="1">
    <citation type="submission" date="2015-05" db="EMBL/GenBank/DDBJ databases">
        <authorList>
            <person name="Rodrigo-Torres Lidia"/>
            <person name="Arahal R.David."/>
        </authorList>
    </citation>
    <scope>NUCLEOTIDE SEQUENCE [LARGE SCALE GENOMIC DNA]</scope>
    <source>
        <strain evidence="5">CECT 7321</strain>
    </source>
</reference>
<keyword evidence="2 4" id="KW-0418">Kinase</keyword>
<dbReference type="EC" id="2.7.1.2" evidence="4"/>
<proteinExistence type="inferred from homology"/>
<dbReference type="GO" id="GO:0005829">
    <property type="term" value="C:cytosol"/>
    <property type="evidence" value="ECO:0007669"/>
    <property type="project" value="TreeGrafter"/>
</dbReference>
<dbReference type="GO" id="GO:0005524">
    <property type="term" value="F:ATP binding"/>
    <property type="evidence" value="ECO:0007669"/>
    <property type="project" value="InterPro"/>
</dbReference>
<dbReference type="CDD" id="cd24008">
    <property type="entry name" value="ASKHA_NBD_GLK"/>
    <property type="match status" value="1"/>
</dbReference>
<dbReference type="AlphaFoldDB" id="A0A0H5DG12"/>
<accession>A0A0H5DG12</accession>
<dbReference type="PANTHER" id="PTHR47690:SF1">
    <property type="entry name" value="GLUCOKINASE"/>
    <property type="match status" value="1"/>
</dbReference>
<dbReference type="Gene3D" id="3.40.367.20">
    <property type="match status" value="1"/>
</dbReference>
<evidence type="ECO:0000313" key="4">
    <source>
        <dbReference type="EMBL" id="CRL10405.1"/>
    </source>
</evidence>
<comment type="similarity">
    <text evidence="3">Belongs to the bacterial glucokinase family.</text>
</comment>
<evidence type="ECO:0000256" key="2">
    <source>
        <dbReference type="ARBA" id="ARBA00022777"/>
    </source>
</evidence>
<sequence length="317" mass="32755">MSSDVTVLVGDVGGSNTRLALAGPEIGVTALQSFANDSFASLDDVLAAYCAQPDLPPLAGACIAVAGPVYGNEYRLTNRDWHGTADDLAKQLNLGEGGRVDVINDLAALGHSVPALIPGQLSSLRAGHQRGNQALVAGIGTGFNVALTANGNTAEAEMGHASLAAPVADLLRNILGDDPAAGFATNEDLFSGRGLVRYHQAMHGTAPEGGAQIVARFLEDENSPEAQTVITWAKLLGQFARELVPTYMPGMGIFFAGSVARGILGTSARDVFLEQFLQPATGVQARCETTPLWVITDDAAGVSGAARFAIETAKSAE</sequence>
<dbReference type="InterPro" id="IPR050201">
    <property type="entry name" value="Bacterial_glucokinase"/>
</dbReference>
<keyword evidence="1 4" id="KW-0808">Transferase</keyword>